<dbReference type="InterPro" id="IPR000522">
    <property type="entry name" value="ABC_transptr_permease_BtuC"/>
</dbReference>
<dbReference type="GO" id="GO:0033214">
    <property type="term" value="P:siderophore-iron import into cell"/>
    <property type="evidence" value="ECO:0007669"/>
    <property type="project" value="TreeGrafter"/>
</dbReference>
<dbReference type="CDD" id="cd06550">
    <property type="entry name" value="TM_ABC_iron-siderophores_like"/>
    <property type="match status" value="1"/>
</dbReference>
<dbReference type="Gene3D" id="1.10.3470.10">
    <property type="entry name" value="ABC transporter involved in vitamin B12 uptake, BtuC"/>
    <property type="match status" value="1"/>
</dbReference>
<protein>
    <submittedName>
        <fullName evidence="9">Hemin ABC transporter permease</fullName>
    </submittedName>
</protein>
<proteinExistence type="inferred from homology"/>
<dbReference type="FunFam" id="1.10.3470.10:FF:000001">
    <property type="entry name" value="Vitamin B12 ABC transporter permease BtuC"/>
    <property type="match status" value="1"/>
</dbReference>
<dbReference type="Pfam" id="PF01032">
    <property type="entry name" value="FecCD"/>
    <property type="match status" value="1"/>
</dbReference>
<evidence type="ECO:0000256" key="3">
    <source>
        <dbReference type="ARBA" id="ARBA00022448"/>
    </source>
</evidence>
<comment type="caution">
    <text evidence="9">The sequence shown here is derived from an EMBL/GenBank/DDBJ whole genome shotgun (WGS) entry which is preliminary data.</text>
</comment>
<reference evidence="9" key="2">
    <citation type="submission" date="2020-09" db="EMBL/GenBank/DDBJ databases">
        <authorList>
            <person name="Sun Q."/>
            <person name="Zhou Y."/>
        </authorList>
    </citation>
    <scope>NUCLEOTIDE SEQUENCE</scope>
    <source>
        <strain evidence="9">CGMCC 1.12919</strain>
    </source>
</reference>
<evidence type="ECO:0000256" key="8">
    <source>
        <dbReference type="SAM" id="Phobius"/>
    </source>
</evidence>
<organism evidence="9 10">
    <name type="scientific">Chelatococcus reniformis</name>
    <dbReference type="NCBI Taxonomy" id="1494448"/>
    <lineage>
        <taxon>Bacteria</taxon>
        <taxon>Pseudomonadati</taxon>
        <taxon>Pseudomonadota</taxon>
        <taxon>Alphaproteobacteria</taxon>
        <taxon>Hyphomicrobiales</taxon>
        <taxon>Chelatococcaceae</taxon>
        <taxon>Chelatococcus</taxon>
    </lineage>
</organism>
<dbReference type="AlphaFoldDB" id="A0A916TXX0"/>
<evidence type="ECO:0000313" key="9">
    <source>
        <dbReference type="EMBL" id="GGC51735.1"/>
    </source>
</evidence>
<feature type="transmembrane region" description="Helical" evidence="8">
    <location>
        <begin position="141"/>
        <end position="164"/>
    </location>
</feature>
<keyword evidence="5 8" id="KW-0812">Transmembrane</keyword>
<feature type="transmembrane region" description="Helical" evidence="8">
    <location>
        <begin position="306"/>
        <end position="329"/>
    </location>
</feature>
<name>A0A916TXX0_9HYPH</name>
<feature type="transmembrane region" description="Helical" evidence="8">
    <location>
        <begin position="80"/>
        <end position="99"/>
    </location>
</feature>
<evidence type="ECO:0000256" key="6">
    <source>
        <dbReference type="ARBA" id="ARBA00022989"/>
    </source>
</evidence>
<feature type="transmembrane region" description="Helical" evidence="8">
    <location>
        <begin position="217"/>
        <end position="236"/>
    </location>
</feature>
<dbReference type="GO" id="GO:0005886">
    <property type="term" value="C:plasma membrane"/>
    <property type="evidence" value="ECO:0007669"/>
    <property type="project" value="UniProtKB-SubCell"/>
</dbReference>
<reference evidence="9" key="1">
    <citation type="journal article" date="2014" name="Int. J. Syst. Evol. Microbiol.">
        <title>Complete genome sequence of Corynebacterium casei LMG S-19264T (=DSM 44701T), isolated from a smear-ripened cheese.</title>
        <authorList>
            <consortium name="US DOE Joint Genome Institute (JGI-PGF)"/>
            <person name="Walter F."/>
            <person name="Albersmeier A."/>
            <person name="Kalinowski J."/>
            <person name="Ruckert C."/>
        </authorList>
    </citation>
    <scope>NUCLEOTIDE SEQUENCE</scope>
    <source>
        <strain evidence="9">CGMCC 1.12919</strain>
    </source>
</reference>
<evidence type="ECO:0000256" key="2">
    <source>
        <dbReference type="ARBA" id="ARBA00007935"/>
    </source>
</evidence>
<keyword evidence="10" id="KW-1185">Reference proteome</keyword>
<feature type="transmembrane region" description="Helical" evidence="8">
    <location>
        <begin position="111"/>
        <end position="129"/>
    </location>
</feature>
<keyword evidence="6 8" id="KW-1133">Transmembrane helix</keyword>
<dbReference type="InterPro" id="IPR037294">
    <property type="entry name" value="ABC_BtuC-like"/>
</dbReference>
<dbReference type="SUPFAM" id="SSF81345">
    <property type="entry name" value="ABC transporter involved in vitamin B12 uptake, BtuC"/>
    <property type="match status" value="1"/>
</dbReference>
<dbReference type="PANTHER" id="PTHR30472:SF25">
    <property type="entry name" value="ABC TRANSPORTER PERMEASE PROTEIN MJ0876-RELATED"/>
    <property type="match status" value="1"/>
</dbReference>
<feature type="transmembrane region" description="Helical" evidence="8">
    <location>
        <begin position="20"/>
        <end position="44"/>
    </location>
</feature>
<feature type="transmembrane region" description="Helical" evidence="8">
    <location>
        <begin position="266"/>
        <end position="294"/>
    </location>
</feature>
<dbReference type="Proteomes" id="UP000637002">
    <property type="component" value="Unassembled WGS sequence"/>
</dbReference>
<evidence type="ECO:0000313" key="10">
    <source>
        <dbReference type="Proteomes" id="UP000637002"/>
    </source>
</evidence>
<evidence type="ECO:0000256" key="5">
    <source>
        <dbReference type="ARBA" id="ARBA00022692"/>
    </source>
</evidence>
<keyword evidence="7 8" id="KW-0472">Membrane</keyword>
<dbReference type="GO" id="GO:0022857">
    <property type="term" value="F:transmembrane transporter activity"/>
    <property type="evidence" value="ECO:0007669"/>
    <property type="project" value="InterPro"/>
</dbReference>
<evidence type="ECO:0000256" key="7">
    <source>
        <dbReference type="ARBA" id="ARBA00023136"/>
    </source>
</evidence>
<keyword evidence="4" id="KW-1003">Cell membrane</keyword>
<dbReference type="PANTHER" id="PTHR30472">
    <property type="entry name" value="FERRIC ENTEROBACTIN TRANSPORT SYSTEM PERMEASE PROTEIN"/>
    <property type="match status" value="1"/>
</dbReference>
<sequence>MTSADALRAGPDAGVRRPGAIPLLAALVMLCAAIAVVSMGAGAVSIPPGRVVSIIAGWLGLADAPASAREALILYDIRLPRTVLGLMVGATLAVSGALMQGLFRNPLADPSLVGVSAGAALAAATTIVVGDRLLAALGTGVPFALLPLAAFAGGLVTTLALYVIATREGRTSVTTMLLAGVALAALAGALTGLLVYISDDRQLRDLTFWSLGSLGGATWAKVVAVAPAVAAVLVLMPFLARGLNALLLGEAEAFHIGIAVERVKTAAILLTALGVGAAVASCGTIGFIGIVVPHLVRLVAGPDHRLLLPASALLGGALLLGADILARLLVAPSELPIGILTAAVGAPFFLWLLLRRGFGALS</sequence>
<comment type="subcellular location">
    <subcellularLocation>
        <location evidence="1">Cell membrane</location>
        <topology evidence="1">Multi-pass membrane protein</topology>
    </subcellularLocation>
</comment>
<evidence type="ECO:0000256" key="4">
    <source>
        <dbReference type="ARBA" id="ARBA00022475"/>
    </source>
</evidence>
<evidence type="ECO:0000256" key="1">
    <source>
        <dbReference type="ARBA" id="ARBA00004651"/>
    </source>
</evidence>
<keyword evidence="3" id="KW-0813">Transport</keyword>
<accession>A0A916TXX0</accession>
<comment type="similarity">
    <text evidence="2">Belongs to the binding-protein-dependent transport system permease family. FecCD subfamily.</text>
</comment>
<feature type="transmembrane region" description="Helical" evidence="8">
    <location>
        <begin position="176"/>
        <end position="197"/>
    </location>
</feature>
<dbReference type="EMBL" id="BMGG01000001">
    <property type="protein sequence ID" value="GGC51735.1"/>
    <property type="molecule type" value="Genomic_DNA"/>
</dbReference>
<gene>
    <name evidence="9" type="ORF">GCM10010994_08590</name>
</gene>
<feature type="transmembrane region" description="Helical" evidence="8">
    <location>
        <begin position="335"/>
        <end position="354"/>
    </location>
</feature>